<dbReference type="PANTHER" id="PTHR30572">
    <property type="entry name" value="MEMBRANE COMPONENT OF TRANSPORTER-RELATED"/>
    <property type="match status" value="1"/>
</dbReference>
<feature type="transmembrane region" description="Helical" evidence="8">
    <location>
        <begin position="760"/>
        <end position="781"/>
    </location>
</feature>
<evidence type="ECO:0000256" key="5">
    <source>
        <dbReference type="ARBA" id="ARBA00023136"/>
    </source>
</evidence>
<evidence type="ECO:0000256" key="7">
    <source>
        <dbReference type="SAM" id="MobiDB-lite"/>
    </source>
</evidence>
<keyword evidence="4 8" id="KW-1133">Transmembrane helix</keyword>
<proteinExistence type="inferred from homology"/>
<comment type="similarity">
    <text evidence="6">Belongs to the ABC-4 integral membrane protein family.</text>
</comment>
<gene>
    <name evidence="10" type="ORF">GCM10010253_65910</name>
</gene>
<evidence type="ECO:0000256" key="3">
    <source>
        <dbReference type="ARBA" id="ARBA00022692"/>
    </source>
</evidence>
<feature type="transmembrane region" description="Helical" evidence="8">
    <location>
        <begin position="813"/>
        <end position="833"/>
    </location>
</feature>
<feature type="domain" description="ABC3 transporter permease C-terminal" evidence="9">
    <location>
        <begin position="719"/>
        <end position="834"/>
    </location>
</feature>
<feature type="transmembrane region" description="Helical" evidence="8">
    <location>
        <begin position="719"/>
        <end position="740"/>
    </location>
</feature>
<evidence type="ECO:0000256" key="1">
    <source>
        <dbReference type="ARBA" id="ARBA00004651"/>
    </source>
</evidence>
<dbReference type="InterPro" id="IPR050250">
    <property type="entry name" value="Macrolide_Exporter_MacB"/>
</dbReference>
<dbReference type="Pfam" id="PF02687">
    <property type="entry name" value="FtsX"/>
    <property type="match status" value="2"/>
</dbReference>
<sequence length="845" mass="85865">MLALRGVRLRWVTFAGSFVALALGVGLIAATGLALAATFDAPERGPERFAAAPVVVRADGLLRVDTPTGTRTAPLDRPGPVPPGLAARLAALGRTVEDRTFPADVVDPRAPEAVDARVGHPWSVAAAAPYRLTTGRAPAAPGDVVVTTGSGGPRLRTGDRVRVRTPAGGETRTVVGTVAGRGFEDAVFFTDDEAARISPAIDALVVHADAAAVREALGPDSGTDVLTGHDRRRADPDPDRDGRALVSVNALLGTAAGITLFVSAAVVASTFSYAVAQRRREFGLLRTAGATPGQIRRTVLAESVLIGVAASAAGTLFGATGAPLLVRRMTEAGLAPSWFALGDPPWPLHAAFWAGVAVATAAALVSCHRAGRTAPTEALREAAVDSRVMPVSRWVAAVLVLLLGLGLPALALATDPGDLLGRKSYVTRPMLLIVGCALLAPVLVCPVGRLLTWLPARLPGATGVLVRENTAAGVRRTAAVATPVLITVALAASLTGTVATLEEARATEARTATTADFVVTSEQDGRPLATALLERVRDIDGAVVSASRSTAVTVLEEDTALVSSKARAVDPARLADVAKPPVTAGRLADLDDGSIVVNEEWLTTRVGDRVTVWLGDGSERSLRIAAVLATGTGDNGVYVTARNAGGAEIDRIDVKVAPGGDRRAVAAALNTAAADTGTRVETPAERPAPTGPGPDARPADDPPAAALGPDDPTRTGLRMILGIALLATGTALANTLVMATSHRGRDLAVLRLAGATVPQVLRLVVAEAVAAVGVGAVLGGLVAAVNLLVVWGALALLGVTTAVVVPWGTLGLVVAAAALLAAGSAVLPALSALRPRPVELAGSPE</sequence>
<keyword evidence="3 8" id="KW-0812">Transmembrane</keyword>
<feature type="domain" description="ABC3 transporter permease C-terminal" evidence="9">
    <location>
        <begin position="255"/>
        <end position="372"/>
    </location>
</feature>
<comment type="subcellular location">
    <subcellularLocation>
        <location evidence="1">Cell membrane</location>
        <topology evidence="1">Multi-pass membrane protein</topology>
    </subcellularLocation>
</comment>
<feature type="transmembrane region" description="Helical" evidence="8">
    <location>
        <begin position="250"/>
        <end position="276"/>
    </location>
</feature>
<feature type="transmembrane region" description="Helical" evidence="8">
    <location>
        <begin position="431"/>
        <end position="451"/>
    </location>
</feature>
<reference evidence="11" key="1">
    <citation type="journal article" date="2019" name="Int. J. Syst. Evol. Microbiol.">
        <title>The Global Catalogue of Microorganisms (GCM) 10K type strain sequencing project: providing services to taxonomists for standard genome sequencing and annotation.</title>
        <authorList>
            <consortium name="The Broad Institute Genomics Platform"/>
            <consortium name="The Broad Institute Genome Sequencing Center for Infectious Disease"/>
            <person name="Wu L."/>
            <person name="Ma J."/>
        </authorList>
    </citation>
    <scope>NUCLEOTIDE SEQUENCE [LARGE SCALE GENOMIC DNA]</scope>
    <source>
        <strain evidence="11">JCM 4350</strain>
    </source>
</reference>
<comment type="caution">
    <text evidence="10">The sequence shown here is derived from an EMBL/GenBank/DDBJ whole genome shotgun (WGS) entry which is preliminary data.</text>
</comment>
<accession>A0ABQ2TPL9</accession>
<feature type="region of interest" description="Disordered" evidence="7">
    <location>
        <begin position="219"/>
        <end position="240"/>
    </location>
</feature>
<evidence type="ECO:0000256" key="8">
    <source>
        <dbReference type="SAM" id="Phobius"/>
    </source>
</evidence>
<evidence type="ECO:0000313" key="11">
    <source>
        <dbReference type="Proteomes" id="UP000659767"/>
    </source>
</evidence>
<keyword evidence="2" id="KW-1003">Cell membrane</keyword>
<feature type="transmembrane region" description="Helical" evidence="8">
    <location>
        <begin position="304"/>
        <end position="326"/>
    </location>
</feature>
<dbReference type="EMBL" id="BMSZ01000030">
    <property type="protein sequence ID" value="GGS82101.1"/>
    <property type="molecule type" value="Genomic_DNA"/>
</dbReference>
<evidence type="ECO:0000256" key="6">
    <source>
        <dbReference type="ARBA" id="ARBA00038076"/>
    </source>
</evidence>
<feature type="transmembrane region" description="Helical" evidence="8">
    <location>
        <begin position="346"/>
        <end position="370"/>
    </location>
</feature>
<name>A0ABQ2TPL9_STRBA</name>
<dbReference type="PANTHER" id="PTHR30572:SF4">
    <property type="entry name" value="ABC TRANSPORTER PERMEASE YTRF"/>
    <property type="match status" value="1"/>
</dbReference>
<keyword evidence="11" id="KW-1185">Reference proteome</keyword>
<evidence type="ECO:0000259" key="9">
    <source>
        <dbReference type="Pfam" id="PF02687"/>
    </source>
</evidence>
<evidence type="ECO:0000313" key="10">
    <source>
        <dbReference type="EMBL" id="GGS82101.1"/>
    </source>
</evidence>
<feature type="transmembrane region" description="Helical" evidence="8">
    <location>
        <begin position="391"/>
        <end position="411"/>
    </location>
</feature>
<dbReference type="Proteomes" id="UP000659767">
    <property type="component" value="Unassembled WGS sequence"/>
</dbReference>
<evidence type="ECO:0000256" key="2">
    <source>
        <dbReference type="ARBA" id="ARBA00022475"/>
    </source>
</evidence>
<feature type="region of interest" description="Disordered" evidence="7">
    <location>
        <begin position="672"/>
        <end position="711"/>
    </location>
</feature>
<keyword evidence="5 8" id="KW-0472">Membrane</keyword>
<protein>
    <recommendedName>
        <fullName evidence="9">ABC3 transporter permease C-terminal domain-containing protein</fullName>
    </recommendedName>
</protein>
<feature type="compositionally biased region" description="Basic and acidic residues" evidence="7">
    <location>
        <begin position="227"/>
        <end position="240"/>
    </location>
</feature>
<dbReference type="InterPro" id="IPR003838">
    <property type="entry name" value="ABC3_permease_C"/>
</dbReference>
<organism evidence="10 11">
    <name type="scientific">Streptomyces badius</name>
    <dbReference type="NCBI Taxonomy" id="1941"/>
    <lineage>
        <taxon>Bacteria</taxon>
        <taxon>Bacillati</taxon>
        <taxon>Actinomycetota</taxon>
        <taxon>Actinomycetes</taxon>
        <taxon>Kitasatosporales</taxon>
        <taxon>Streptomycetaceae</taxon>
        <taxon>Streptomyces</taxon>
    </lineage>
</organism>
<evidence type="ECO:0000256" key="4">
    <source>
        <dbReference type="ARBA" id="ARBA00022989"/>
    </source>
</evidence>